<reference evidence="8" key="1">
    <citation type="submission" date="2016-05" db="EMBL/GenBank/DDBJ databases">
        <authorList>
            <person name="Naeem Raeece"/>
        </authorList>
    </citation>
    <scope>NUCLEOTIDE SEQUENCE [LARGE SCALE GENOMIC DNA]</scope>
</reference>
<feature type="domain" description="Guanine nucleotide-binding protein-like 3 N-terminal" evidence="5">
    <location>
        <begin position="13"/>
        <end position="79"/>
    </location>
</feature>
<dbReference type="GeneID" id="39869157"/>
<dbReference type="Pfam" id="PF08701">
    <property type="entry name" value="GN3L_Grn1"/>
    <property type="match status" value="1"/>
</dbReference>
<dbReference type="GO" id="GO:0005525">
    <property type="term" value="F:GTP binding"/>
    <property type="evidence" value="ECO:0007669"/>
    <property type="project" value="UniProtKB-KW"/>
</dbReference>
<dbReference type="OrthoDB" id="391988at2759"/>
<keyword evidence="4" id="KW-0539">Nucleus</keyword>
<dbReference type="RefSeq" id="XP_028861935.1">
    <property type="nucleotide sequence ID" value="XM_029005336.1"/>
</dbReference>
<accession>A0A1A8X5M0</accession>
<dbReference type="GO" id="GO:0005730">
    <property type="term" value="C:nucleolus"/>
    <property type="evidence" value="ECO:0007669"/>
    <property type="project" value="TreeGrafter"/>
</dbReference>
<dbReference type="InterPro" id="IPR027417">
    <property type="entry name" value="P-loop_NTPase"/>
</dbReference>
<gene>
    <name evidence="7" type="primary">PmUG01_10015700</name>
    <name evidence="6" type="ORF">PMALA_077020</name>
    <name evidence="7" type="ORF">PMUG01_10015700</name>
</gene>
<evidence type="ECO:0000313" key="6">
    <source>
        <dbReference type="EMBL" id="SBT00548.1"/>
    </source>
</evidence>
<organism evidence="6 8">
    <name type="scientific">Plasmodium malariae</name>
    <dbReference type="NCBI Taxonomy" id="5858"/>
    <lineage>
        <taxon>Eukaryota</taxon>
        <taxon>Sar</taxon>
        <taxon>Alveolata</taxon>
        <taxon>Apicomplexa</taxon>
        <taxon>Aconoidasida</taxon>
        <taxon>Haemosporida</taxon>
        <taxon>Plasmodiidae</taxon>
        <taxon>Plasmodium</taxon>
        <taxon>Plasmodium (Plasmodium)</taxon>
    </lineage>
</organism>
<dbReference type="PANTHER" id="PTHR11089">
    <property type="entry name" value="GTP-BINDING PROTEIN-RELATED"/>
    <property type="match status" value="1"/>
</dbReference>
<dbReference type="SUPFAM" id="SSF52540">
    <property type="entry name" value="P-loop containing nucleoside triphosphate hydrolases"/>
    <property type="match status" value="1"/>
</dbReference>
<dbReference type="KEGG" id="pmal:PMUG01_10015700"/>
<dbReference type="Proteomes" id="UP000219813">
    <property type="component" value="Chromosome 10"/>
</dbReference>
<evidence type="ECO:0000256" key="4">
    <source>
        <dbReference type="ARBA" id="ARBA00023242"/>
    </source>
</evidence>
<reference evidence="6" key="2">
    <citation type="submission" date="2016-05" db="EMBL/GenBank/DDBJ databases">
        <authorList>
            <person name="Lavstsen T."/>
            <person name="Jespersen J.S."/>
        </authorList>
    </citation>
    <scope>NUCLEOTIDE SEQUENCE [LARGE SCALE GENOMIC DNA]</scope>
</reference>
<evidence type="ECO:0000313" key="8">
    <source>
        <dbReference type="Proteomes" id="UP000078597"/>
    </source>
</evidence>
<reference evidence="7 9" key="3">
    <citation type="submission" date="2016-06" db="EMBL/GenBank/DDBJ databases">
        <authorList>
            <consortium name="Pathogen Informatics"/>
        </authorList>
    </citation>
    <scope>NUCLEOTIDE SEQUENCE [LARGE SCALE GENOMIC DNA]</scope>
</reference>
<evidence type="ECO:0000256" key="3">
    <source>
        <dbReference type="ARBA" id="ARBA00023134"/>
    </source>
</evidence>
<evidence type="ECO:0000259" key="5">
    <source>
        <dbReference type="Pfam" id="PF08701"/>
    </source>
</evidence>
<dbReference type="Gene3D" id="3.40.50.300">
    <property type="entry name" value="P-loop containing nucleotide triphosphate hydrolases"/>
    <property type="match status" value="1"/>
</dbReference>
<evidence type="ECO:0000256" key="2">
    <source>
        <dbReference type="ARBA" id="ARBA00022741"/>
    </source>
</evidence>
<dbReference type="PANTHER" id="PTHR11089:SF30">
    <property type="entry name" value="GUANINE NUCLEOTIDE-BINDING PROTEIN-LIKE 3 HOMOLOG"/>
    <property type="match status" value="1"/>
</dbReference>
<comment type="subcellular location">
    <subcellularLocation>
        <location evidence="1">Nucleus</location>
    </subcellularLocation>
</comment>
<evidence type="ECO:0000313" key="7">
    <source>
        <dbReference type="EMBL" id="SCN44615.1"/>
    </source>
</evidence>
<dbReference type="InterPro" id="IPR050755">
    <property type="entry name" value="TRAFAC_YlqF/YawG_RiboMat"/>
</dbReference>
<dbReference type="EMBL" id="LT594631">
    <property type="protein sequence ID" value="SCN44615.1"/>
    <property type="molecule type" value="Genomic_DNA"/>
</dbReference>
<dbReference type="InterPro" id="IPR014813">
    <property type="entry name" value="Gnl3_N_dom"/>
</dbReference>
<dbReference type="AlphaFoldDB" id="A0A1A8X5M0"/>
<protein>
    <submittedName>
        <fullName evidence="6">Nucleolar preribosomal GTPase, putative</fullName>
    </submittedName>
</protein>
<dbReference type="EMBL" id="FLQW01006481">
    <property type="protein sequence ID" value="SBT00548.1"/>
    <property type="molecule type" value="Genomic_DNA"/>
</dbReference>
<keyword evidence="2" id="KW-0547">Nucleotide-binding</keyword>
<evidence type="ECO:0000256" key="1">
    <source>
        <dbReference type="ARBA" id="ARBA00004123"/>
    </source>
</evidence>
<dbReference type="VEuPathDB" id="PlasmoDB:PmUG01_10015700"/>
<keyword evidence="9" id="KW-1185">Reference proteome</keyword>
<evidence type="ECO:0000313" key="9">
    <source>
        <dbReference type="Proteomes" id="UP000219813"/>
    </source>
</evidence>
<name>A0A1A8X5M0_PLAMA</name>
<keyword evidence="3" id="KW-0342">GTP-binding</keyword>
<sequence length="523" mass="62053">MVKLKKVSKRQTLKQKYAIIKKVAAHKRKLKKIIKKTNIHNRRTTKRSLKIPECIFKKNILNNIKLLSLNKKNKNKEEEKCKEVKIDYYDDCTLKNVKYQLDMLSKGDEQGILSENVNKYAADNLNDEDLCITERYSEISTFYEYLELEFCEKMKLFEKAKGKSYTKLNEKYMFIDILLEVIKNCDILFYLVDVRNPLIYVDKDIIDFIHFCKKEVIIVLNKCDLVDNAIIQQWLVYFRKNFITIPFISFSKKYPIYLANNNKSATKVSEGNFSNLANGNSSKLCIKNVIKKFFNKHIKITYGVIGNIYTGRSSFMQTLLNEFSYPKIMQKHVDINVDHNINIYTKRGLILKKNLNGIELIKKLHALSHKEKLTLLSDFLLNLSGKNFKTILKILNEDKILDKYQNSFVGIKLDKEQKKEIKKEIIQHLFLSDQKEHLKKDINFDNMKKLYNKIFLNKVPYYIIPKTQLTCVSSNNHDEYNIIRQFDNIKDEIYHKIDEFIFSQKKKFKNYIIVKSDMFNFYN</sequence>
<dbReference type="OMA" id="CTLQNMM"/>
<dbReference type="Proteomes" id="UP000078597">
    <property type="component" value="Unassembled WGS sequence"/>
</dbReference>
<proteinExistence type="predicted"/>